<gene>
    <name evidence="2" type="ORF">E5676_scaffold2376G00090</name>
    <name evidence="1" type="ORF">E6C27_scaffold60G00860</name>
</gene>
<dbReference type="Proteomes" id="UP000321947">
    <property type="component" value="Unassembled WGS sequence"/>
</dbReference>
<dbReference type="AlphaFoldDB" id="A0A5D3E646"/>
<dbReference type="OrthoDB" id="683469at2759"/>
<evidence type="ECO:0000313" key="4">
    <source>
        <dbReference type="Proteomes" id="UP000321947"/>
    </source>
</evidence>
<protein>
    <submittedName>
        <fullName evidence="2">MuDRA-like transposase</fullName>
    </submittedName>
</protein>
<dbReference type="EMBL" id="SSTE01011134">
    <property type="protein sequence ID" value="KAA0051701.1"/>
    <property type="molecule type" value="Genomic_DNA"/>
</dbReference>
<dbReference type="EMBL" id="SSTD01000103">
    <property type="protein sequence ID" value="TYK31607.1"/>
    <property type="molecule type" value="Genomic_DNA"/>
</dbReference>
<organism evidence="2 4">
    <name type="scientific">Cucumis melo var. makuwa</name>
    <name type="common">Oriental melon</name>
    <dbReference type="NCBI Taxonomy" id="1194695"/>
    <lineage>
        <taxon>Eukaryota</taxon>
        <taxon>Viridiplantae</taxon>
        <taxon>Streptophyta</taxon>
        <taxon>Embryophyta</taxon>
        <taxon>Tracheophyta</taxon>
        <taxon>Spermatophyta</taxon>
        <taxon>Magnoliopsida</taxon>
        <taxon>eudicotyledons</taxon>
        <taxon>Gunneridae</taxon>
        <taxon>Pentapetalae</taxon>
        <taxon>rosids</taxon>
        <taxon>fabids</taxon>
        <taxon>Cucurbitales</taxon>
        <taxon>Cucurbitaceae</taxon>
        <taxon>Benincaseae</taxon>
        <taxon>Cucumis</taxon>
    </lineage>
</organism>
<name>A0A5D3E646_CUCMM</name>
<evidence type="ECO:0000313" key="2">
    <source>
        <dbReference type="EMBL" id="TYK31607.1"/>
    </source>
</evidence>
<reference evidence="3 4" key="1">
    <citation type="submission" date="2019-08" db="EMBL/GenBank/DDBJ databases">
        <title>Draft genome sequences of two oriental melons (Cucumis melo L. var makuwa).</title>
        <authorList>
            <person name="Kwon S.-Y."/>
        </authorList>
    </citation>
    <scope>NUCLEOTIDE SEQUENCE [LARGE SCALE GENOMIC DNA]</scope>
    <source>
        <strain evidence="4">cv. Chang Bougi</strain>
        <strain evidence="3">cv. SW 3</strain>
        <tissue evidence="2">Leaf</tissue>
    </source>
</reference>
<sequence length="152" mass="17611">MVREVSNILMASESKKLDYTNTNLKCSHVSHEVFNLIPLAMNMCPLKVGDERDGLYSIGNEEFVDDGGHESDIEFEVMMMFKEFDIDLSYERAWRAQKAALSMVRKSLRESYGLLARYGEALKIVNHRTHYNLEVEPDGHFKYVYMALEAYI</sequence>
<proteinExistence type="predicted"/>
<evidence type="ECO:0000313" key="3">
    <source>
        <dbReference type="Proteomes" id="UP000321393"/>
    </source>
</evidence>
<dbReference type="Proteomes" id="UP000321393">
    <property type="component" value="Unassembled WGS sequence"/>
</dbReference>
<accession>A0A5D3E646</accession>
<comment type="caution">
    <text evidence="2">The sequence shown here is derived from an EMBL/GenBank/DDBJ whole genome shotgun (WGS) entry which is preliminary data.</text>
</comment>
<evidence type="ECO:0000313" key="1">
    <source>
        <dbReference type="EMBL" id="KAA0051701.1"/>
    </source>
</evidence>